<organism evidence="1">
    <name type="scientific">marine sediment metagenome</name>
    <dbReference type="NCBI Taxonomy" id="412755"/>
    <lineage>
        <taxon>unclassified sequences</taxon>
        <taxon>metagenomes</taxon>
        <taxon>ecological metagenomes</taxon>
    </lineage>
</organism>
<proteinExistence type="predicted"/>
<name>A0A0F9RLG4_9ZZZZ</name>
<protein>
    <submittedName>
        <fullName evidence="1">Uncharacterized protein</fullName>
    </submittedName>
</protein>
<evidence type="ECO:0000313" key="1">
    <source>
        <dbReference type="EMBL" id="KKN55594.1"/>
    </source>
</evidence>
<dbReference type="EMBL" id="LAZR01000878">
    <property type="protein sequence ID" value="KKN55594.1"/>
    <property type="molecule type" value="Genomic_DNA"/>
</dbReference>
<gene>
    <name evidence="1" type="ORF">LCGC14_0580660</name>
</gene>
<accession>A0A0F9RLG4</accession>
<reference evidence="1" key="1">
    <citation type="journal article" date="2015" name="Nature">
        <title>Complex archaea that bridge the gap between prokaryotes and eukaryotes.</title>
        <authorList>
            <person name="Spang A."/>
            <person name="Saw J.H."/>
            <person name="Jorgensen S.L."/>
            <person name="Zaremba-Niedzwiedzka K."/>
            <person name="Martijn J."/>
            <person name="Lind A.E."/>
            <person name="van Eijk R."/>
            <person name="Schleper C."/>
            <person name="Guy L."/>
            <person name="Ettema T.J."/>
        </authorList>
    </citation>
    <scope>NUCLEOTIDE SEQUENCE</scope>
</reference>
<dbReference type="AlphaFoldDB" id="A0A0F9RLG4"/>
<sequence>MTFELLAVVLITVLVLAGGAAGGAYLYRAGHQSGVKLVDRLKHDQVPFIDDVDEAEVQTFTDGSYEKVEEL</sequence>
<comment type="caution">
    <text evidence="1">The sequence shown here is derived from an EMBL/GenBank/DDBJ whole genome shotgun (WGS) entry which is preliminary data.</text>
</comment>